<keyword evidence="2" id="KW-1185">Reference proteome</keyword>
<name>A0AC61NI55_9BACT</name>
<evidence type="ECO:0000313" key="1">
    <source>
        <dbReference type="EMBL" id="QZE15393.1"/>
    </source>
</evidence>
<reference evidence="1" key="1">
    <citation type="submission" date="2021-08" db="EMBL/GenBank/DDBJ databases">
        <title>Novel anaerobic bacterium isolated from sea squirt in East Sea, Republic of Korea.</title>
        <authorList>
            <person name="Nguyen T.H."/>
            <person name="Li Z."/>
            <person name="Lee Y.-J."/>
            <person name="Ko J."/>
            <person name="Kim S.-G."/>
        </authorList>
    </citation>
    <scope>NUCLEOTIDE SEQUENCE</scope>
    <source>
        <strain evidence="1">KCTC 25031</strain>
    </source>
</reference>
<dbReference type="Proteomes" id="UP000826212">
    <property type="component" value="Chromosome"/>
</dbReference>
<dbReference type="EMBL" id="CP081303">
    <property type="protein sequence ID" value="QZE15393.1"/>
    <property type="molecule type" value="Genomic_DNA"/>
</dbReference>
<organism evidence="1 2">
    <name type="scientific">Halosquirtibacter laminarini</name>
    <dbReference type="NCBI Taxonomy" id="3374600"/>
    <lineage>
        <taxon>Bacteria</taxon>
        <taxon>Pseudomonadati</taxon>
        <taxon>Bacteroidota</taxon>
        <taxon>Bacteroidia</taxon>
        <taxon>Marinilabiliales</taxon>
        <taxon>Prolixibacteraceae</taxon>
        <taxon>Halosquirtibacter</taxon>
    </lineage>
</organism>
<gene>
    <name evidence="1" type="ORF">K4L44_06050</name>
</gene>
<sequence>MDDDYYRFEDIDKLERKIALVTGANSGIGLEVTKKLISKGVTVIMACRNLTSATEAKEELLEEFPSGKIEILSLNLSSIDSIYQFSSNVEKRYDRIDFLINNAGIMIPPFQVVYDDVESQLGVNYLSHFLLTHLLFPLIENAPEGRIVQLSSIAHKRGDCHWNQYNRPNKYDAIKAYGQSKLACLVFAYELQRRLTQKRSHVKSFAAHPGVSSTNLFNHIGGVRKLFLLLFGHFIFQDAERGAEPILRAILDSYIAPGSYLGPKNFREFRGAPVVVDSSKRSKEAKAALDLWRWSEEKLGIKFFA</sequence>
<accession>A0AC61NI55</accession>
<protein>
    <submittedName>
        <fullName evidence="1">SDR family NAD(P)-dependent oxidoreductase</fullName>
    </submittedName>
</protein>
<evidence type="ECO:0000313" key="2">
    <source>
        <dbReference type="Proteomes" id="UP000826212"/>
    </source>
</evidence>
<proteinExistence type="predicted"/>